<evidence type="ECO:0000313" key="2">
    <source>
        <dbReference type="Proteomes" id="UP001320706"/>
    </source>
</evidence>
<dbReference type="EMBL" id="JAMKPW020000026">
    <property type="protein sequence ID" value="KAK8204589.1"/>
    <property type="molecule type" value="Genomic_DNA"/>
</dbReference>
<gene>
    <name evidence="1" type="ORF">M8818_005027</name>
</gene>
<sequence>MFVVRLCRKQHSRNRTHKLILQRPASQAPNLAYQISLIGLRPTQRQLYAYEDLQTLWSHTWSARLEALDRSAAHPPVRKSRRHGRETIIVGLQGGSSLRKIQVAISSFQLWDVALSVGLHSSTGRLVAGQCSACMNLTIRLKTGGDSSYATANAHKALTGSSLSLATEELHRLIKAQYSYGQFPLVDRGPSRCCTLRSGQRQQHCQYILQAVLPHPVRGNQDRDSQHNARAAATTKECKAVVSGGKVVLSPTQYPKAVECLKVVEHVTVSTVTRTATTTVTITAATPITTSISTTTSTVISTSIAPAPSPVYAACQADNMLTHINGISIDGLGNFVTGLSGASASSAYDCCVQCVLAGSGCGGYAYLAGSCFFGTTTTCEGSATQNNALITFGSDDGDNVIAGNSNCGQFDISNF</sequence>
<keyword evidence="2" id="KW-1185">Reference proteome</keyword>
<proteinExistence type="predicted"/>
<accession>A0ACC3S9V8</accession>
<dbReference type="Proteomes" id="UP001320706">
    <property type="component" value="Unassembled WGS sequence"/>
</dbReference>
<reference evidence="1" key="1">
    <citation type="submission" date="2024-02" db="EMBL/GenBank/DDBJ databases">
        <title>Metagenome Assembled Genome of Zalaria obscura JY119.</title>
        <authorList>
            <person name="Vighnesh L."/>
            <person name="Jagadeeshwari U."/>
            <person name="Venkata Ramana C."/>
            <person name="Sasikala C."/>
        </authorList>
    </citation>
    <scope>NUCLEOTIDE SEQUENCE</scope>
    <source>
        <strain evidence="1">JY119</strain>
    </source>
</reference>
<organism evidence="1 2">
    <name type="scientific">Zalaria obscura</name>
    <dbReference type="NCBI Taxonomy" id="2024903"/>
    <lineage>
        <taxon>Eukaryota</taxon>
        <taxon>Fungi</taxon>
        <taxon>Dikarya</taxon>
        <taxon>Ascomycota</taxon>
        <taxon>Pezizomycotina</taxon>
        <taxon>Dothideomycetes</taxon>
        <taxon>Dothideomycetidae</taxon>
        <taxon>Dothideales</taxon>
        <taxon>Zalariaceae</taxon>
        <taxon>Zalaria</taxon>
    </lineage>
</organism>
<protein>
    <submittedName>
        <fullName evidence="1">Uncharacterized protein</fullName>
    </submittedName>
</protein>
<evidence type="ECO:0000313" key="1">
    <source>
        <dbReference type="EMBL" id="KAK8204589.1"/>
    </source>
</evidence>
<name>A0ACC3S9V8_9PEZI</name>
<comment type="caution">
    <text evidence="1">The sequence shown here is derived from an EMBL/GenBank/DDBJ whole genome shotgun (WGS) entry which is preliminary data.</text>
</comment>